<dbReference type="PANTHER" id="PTHR34934">
    <property type="entry name" value="FLAVIN-DEPENDENT THYMIDYLATE SYNTHASE"/>
    <property type="match status" value="1"/>
</dbReference>
<evidence type="ECO:0000256" key="3">
    <source>
        <dbReference type="ARBA" id="ARBA00022727"/>
    </source>
</evidence>
<gene>
    <name evidence="6" type="ORF">FHU36_003411</name>
</gene>
<dbReference type="AlphaFoldDB" id="A0A7X0EZL9"/>
<dbReference type="SUPFAM" id="SSF69796">
    <property type="entry name" value="Thymidylate synthase-complementing protein Thy1"/>
    <property type="match status" value="1"/>
</dbReference>
<evidence type="ECO:0000256" key="1">
    <source>
        <dbReference type="ARBA" id="ARBA00022603"/>
    </source>
</evidence>
<dbReference type="RefSeq" id="WP_185084918.1">
    <property type="nucleotide sequence ID" value="NZ_JACHJB010000002.1"/>
</dbReference>
<dbReference type="GO" id="GO:0050797">
    <property type="term" value="F:thymidylate synthase (FAD) activity"/>
    <property type="evidence" value="ECO:0007669"/>
    <property type="project" value="UniProtKB-UniRule"/>
</dbReference>
<evidence type="ECO:0000256" key="4">
    <source>
        <dbReference type="ARBA" id="ARBA00022827"/>
    </source>
</evidence>
<protein>
    <recommendedName>
        <fullName evidence="5">FAD-dependent thymidylate synthase</fullName>
        <ecNumber evidence="5">2.1.1.148</ecNumber>
    </recommendedName>
</protein>
<dbReference type="PANTHER" id="PTHR34934:SF1">
    <property type="entry name" value="FLAVIN-DEPENDENT THYMIDYLATE SYNTHASE"/>
    <property type="match status" value="1"/>
</dbReference>
<evidence type="ECO:0000256" key="5">
    <source>
        <dbReference type="NCBIfam" id="TIGR02170"/>
    </source>
</evidence>
<keyword evidence="7" id="KW-1185">Reference proteome</keyword>
<dbReference type="GO" id="GO:0050660">
    <property type="term" value="F:flavin adenine dinucleotide binding"/>
    <property type="evidence" value="ECO:0007669"/>
    <property type="project" value="UniProtKB-UniRule"/>
</dbReference>
<evidence type="ECO:0000313" key="7">
    <source>
        <dbReference type="Proteomes" id="UP000583800"/>
    </source>
</evidence>
<dbReference type="Gene3D" id="3.30.70.3180">
    <property type="match status" value="2"/>
</dbReference>
<keyword evidence="1 6" id="KW-0489">Methyltransferase</keyword>
<dbReference type="NCBIfam" id="TIGR02170">
    <property type="entry name" value="thyX"/>
    <property type="match status" value="1"/>
</dbReference>
<reference evidence="6 7" key="1">
    <citation type="submission" date="2020-08" db="EMBL/GenBank/DDBJ databases">
        <title>Sequencing the genomes of 1000 actinobacteria strains.</title>
        <authorList>
            <person name="Klenk H.-P."/>
        </authorList>
    </citation>
    <scope>NUCLEOTIDE SEQUENCE [LARGE SCALE GENOMIC DNA]</scope>
    <source>
        <strain evidence="6 7">DSM 45913</strain>
    </source>
</reference>
<comment type="caution">
    <text evidence="6">The sequence shown here is derived from an EMBL/GenBank/DDBJ whole genome shotgun (WGS) entry which is preliminary data.</text>
</comment>
<sequence length="260" mass="29998">MRTVEPEVFLVARPQLDYDELARYLHEVGGESWLERLDRGDLDAQNLAEFAGRLCYRSFEPGLNPNVVRIRGQQDEYLRNILASAHGSVLEHVSFSFVLHNVSRVLTHELVRHRPGVAISQESLRFVRLDELPFWFPEWAKEDGELMERATAVLRELETFQLWMAEHFGLDEEGVPFSEKKHRTSFMRRFAPEGVATGLVWSANVRTLRHTIESRTAAGAEEEIRLLFHRIGELMVKEAPALFGDYTVEDGAWIPGWRKV</sequence>
<evidence type="ECO:0000256" key="2">
    <source>
        <dbReference type="ARBA" id="ARBA00022630"/>
    </source>
</evidence>
<keyword evidence="3" id="KW-0545">Nucleotide biosynthesis</keyword>
<keyword evidence="6" id="KW-0808">Transferase</keyword>
<name>A0A7X0EZL9_9ACTN</name>
<dbReference type="Pfam" id="PF02511">
    <property type="entry name" value="Thy1"/>
    <property type="match status" value="1"/>
</dbReference>
<dbReference type="InterPro" id="IPR003669">
    <property type="entry name" value="Thymidylate_synthase_ThyX"/>
</dbReference>
<dbReference type="Gene3D" id="6.10.140.450">
    <property type="match status" value="1"/>
</dbReference>
<dbReference type="EMBL" id="JACHJB010000002">
    <property type="protein sequence ID" value="MBB6346866.1"/>
    <property type="molecule type" value="Genomic_DNA"/>
</dbReference>
<accession>A0A7X0EZL9</accession>
<evidence type="ECO:0000313" key="6">
    <source>
        <dbReference type="EMBL" id="MBB6346866.1"/>
    </source>
</evidence>
<dbReference type="GO" id="GO:0004799">
    <property type="term" value="F:thymidylate synthase activity"/>
    <property type="evidence" value="ECO:0007669"/>
    <property type="project" value="TreeGrafter"/>
</dbReference>
<dbReference type="GO" id="GO:0032259">
    <property type="term" value="P:methylation"/>
    <property type="evidence" value="ECO:0007669"/>
    <property type="project" value="UniProtKB-KW"/>
</dbReference>
<dbReference type="EC" id="2.1.1.148" evidence="5"/>
<proteinExistence type="predicted"/>
<keyword evidence="2" id="KW-0285">Flavoprotein</keyword>
<organism evidence="6 7">
    <name type="scientific">Nonomuraea muscovyensis</name>
    <dbReference type="NCBI Taxonomy" id="1124761"/>
    <lineage>
        <taxon>Bacteria</taxon>
        <taxon>Bacillati</taxon>
        <taxon>Actinomycetota</taxon>
        <taxon>Actinomycetes</taxon>
        <taxon>Streptosporangiales</taxon>
        <taxon>Streptosporangiaceae</taxon>
        <taxon>Nonomuraea</taxon>
    </lineage>
</organism>
<dbReference type="InterPro" id="IPR036098">
    <property type="entry name" value="Thymidylate_synthase_ThyX_sf"/>
</dbReference>
<dbReference type="CDD" id="cd20175">
    <property type="entry name" value="ThyX"/>
    <property type="match status" value="1"/>
</dbReference>
<dbReference type="PROSITE" id="PS51331">
    <property type="entry name" value="THYX"/>
    <property type="match status" value="1"/>
</dbReference>
<dbReference type="GO" id="GO:0006231">
    <property type="term" value="P:dTMP biosynthetic process"/>
    <property type="evidence" value="ECO:0007669"/>
    <property type="project" value="UniProtKB-UniRule"/>
</dbReference>
<dbReference type="Proteomes" id="UP000583800">
    <property type="component" value="Unassembled WGS sequence"/>
</dbReference>
<dbReference type="GO" id="GO:0070402">
    <property type="term" value="F:NADPH binding"/>
    <property type="evidence" value="ECO:0007669"/>
    <property type="project" value="TreeGrafter"/>
</dbReference>
<keyword evidence="4" id="KW-0274">FAD</keyword>